<sequence>MLVLPKRTQQPESEAEPATNTTKAPGAMDETHIAAYTFLAKRQKKGRQDEIERVRKLSEGDLQDYYLKDDQAR</sequence>
<gene>
    <name evidence="2" type="ORF">CSAL01_05252</name>
</gene>
<keyword evidence="3" id="KW-1185">Reference proteome</keyword>
<dbReference type="EMBL" id="JFFI01001284">
    <property type="protein sequence ID" value="KXH61426.1"/>
    <property type="molecule type" value="Genomic_DNA"/>
</dbReference>
<organism evidence="2 3">
    <name type="scientific">Colletotrichum salicis</name>
    <dbReference type="NCBI Taxonomy" id="1209931"/>
    <lineage>
        <taxon>Eukaryota</taxon>
        <taxon>Fungi</taxon>
        <taxon>Dikarya</taxon>
        <taxon>Ascomycota</taxon>
        <taxon>Pezizomycotina</taxon>
        <taxon>Sordariomycetes</taxon>
        <taxon>Hypocreomycetidae</taxon>
        <taxon>Glomerellales</taxon>
        <taxon>Glomerellaceae</taxon>
        <taxon>Colletotrichum</taxon>
        <taxon>Colletotrichum acutatum species complex</taxon>
    </lineage>
</organism>
<comment type="caution">
    <text evidence="2">The sequence shown here is derived from an EMBL/GenBank/DDBJ whole genome shotgun (WGS) entry which is preliminary data.</text>
</comment>
<dbReference type="AlphaFoldDB" id="A0A135UM05"/>
<dbReference type="Proteomes" id="UP000070121">
    <property type="component" value="Unassembled WGS sequence"/>
</dbReference>
<evidence type="ECO:0000313" key="2">
    <source>
        <dbReference type="EMBL" id="KXH61426.1"/>
    </source>
</evidence>
<evidence type="ECO:0000313" key="3">
    <source>
        <dbReference type="Proteomes" id="UP000070121"/>
    </source>
</evidence>
<accession>A0A135UM05</accession>
<evidence type="ECO:0000256" key="1">
    <source>
        <dbReference type="SAM" id="MobiDB-lite"/>
    </source>
</evidence>
<proteinExistence type="predicted"/>
<name>A0A135UM05_9PEZI</name>
<feature type="compositionally biased region" description="Polar residues" evidence="1">
    <location>
        <begin position="7"/>
        <end position="23"/>
    </location>
</feature>
<protein>
    <submittedName>
        <fullName evidence="2">Uncharacterized protein</fullName>
    </submittedName>
</protein>
<reference evidence="2 3" key="1">
    <citation type="submission" date="2014-02" db="EMBL/GenBank/DDBJ databases">
        <title>The genome sequence of Colletotrichum salicis CBS 607.94.</title>
        <authorList>
            <person name="Baroncelli R."/>
            <person name="Thon M.R."/>
        </authorList>
    </citation>
    <scope>NUCLEOTIDE SEQUENCE [LARGE SCALE GENOMIC DNA]</scope>
    <source>
        <strain evidence="2 3">CBS 607.94</strain>
    </source>
</reference>
<feature type="region of interest" description="Disordered" evidence="1">
    <location>
        <begin position="1"/>
        <end position="28"/>
    </location>
</feature>